<dbReference type="OrthoDB" id="206114at2157"/>
<name>A0A6B0VQP2_9EURY</name>
<dbReference type="EMBL" id="WUYX01000041">
    <property type="protein sequence ID" value="MXV63102.1"/>
    <property type="molecule type" value="Genomic_DNA"/>
</dbReference>
<feature type="transmembrane region" description="Helical" evidence="1">
    <location>
        <begin position="62"/>
        <end position="82"/>
    </location>
</feature>
<keyword evidence="3" id="KW-1185">Reference proteome</keyword>
<protein>
    <recommendedName>
        <fullName evidence="4">Cox cluster protein</fullName>
    </recommendedName>
</protein>
<dbReference type="AlphaFoldDB" id="A0A6B0VQP2"/>
<proteinExistence type="predicted"/>
<sequence>MNSAEQTTPTLGIALGIVLVLLGSGAYVLSEFASVTALIPAVFGIAIVLLGIVGRQPERRRLAVYGIGGLALLGVFGSARGIPDVIALLTGGSVDSTVAAVAQGSMILIGLILLVAVGRDLLDER</sequence>
<comment type="caution">
    <text evidence="2">The sequence shown here is derived from an EMBL/GenBank/DDBJ whole genome shotgun (WGS) entry which is preliminary data.</text>
</comment>
<keyword evidence="1" id="KW-0472">Membrane</keyword>
<evidence type="ECO:0000256" key="1">
    <source>
        <dbReference type="SAM" id="Phobius"/>
    </source>
</evidence>
<gene>
    <name evidence="2" type="ORF">GS429_13695</name>
</gene>
<dbReference type="Proteomes" id="UP000434101">
    <property type="component" value="Unassembled WGS sequence"/>
</dbReference>
<feature type="transmembrane region" description="Helical" evidence="1">
    <location>
        <begin position="12"/>
        <end position="29"/>
    </location>
</feature>
<organism evidence="2 3">
    <name type="scientific">Natronorubrum halalkaliphilum</name>
    <dbReference type="NCBI Taxonomy" id="2691917"/>
    <lineage>
        <taxon>Archaea</taxon>
        <taxon>Methanobacteriati</taxon>
        <taxon>Methanobacteriota</taxon>
        <taxon>Stenosarchaea group</taxon>
        <taxon>Halobacteria</taxon>
        <taxon>Halobacteriales</taxon>
        <taxon>Natrialbaceae</taxon>
        <taxon>Natronorubrum</taxon>
    </lineage>
</organism>
<accession>A0A6B0VQP2</accession>
<keyword evidence="1" id="KW-1133">Transmembrane helix</keyword>
<evidence type="ECO:0008006" key="4">
    <source>
        <dbReference type="Google" id="ProtNLM"/>
    </source>
</evidence>
<keyword evidence="1" id="KW-0812">Transmembrane</keyword>
<evidence type="ECO:0000313" key="2">
    <source>
        <dbReference type="EMBL" id="MXV63102.1"/>
    </source>
</evidence>
<feature type="transmembrane region" description="Helical" evidence="1">
    <location>
        <begin position="102"/>
        <end position="122"/>
    </location>
</feature>
<feature type="transmembrane region" description="Helical" evidence="1">
    <location>
        <begin position="35"/>
        <end position="53"/>
    </location>
</feature>
<reference evidence="2 3" key="1">
    <citation type="submission" date="2020-01" db="EMBL/GenBank/DDBJ databases">
        <title>Natronorubrum sp. JWXQ-INN 674 isolated from Inner Mongolia Autonomous Region of China.</title>
        <authorList>
            <person name="Xue Q."/>
        </authorList>
    </citation>
    <scope>NUCLEOTIDE SEQUENCE [LARGE SCALE GENOMIC DNA]</scope>
    <source>
        <strain evidence="2 3">JWXQ-INN-674</strain>
    </source>
</reference>
<evidence type="ECO:0000313" key="3">
    <source>
        <dbReference type="Proteomes" id="UP000434101"/>
    </source>
</evidence>
<dbReference type="RefSeq" id="WP_160065924.1">
    <property type="nucleotide sequence ID" value="NZ_WUYX01000041.1"/>
</dbReference>